<keyword evidence="2" id="KW-1185">Reference proteome</keyword>
<sequence>ESQTGGGHRKTTGIQADLWLVGRDPEYEETAEERMLRHISADAHKEQLTEWVGESPSKEVSFSIRPLAQEARTTLKLTEYNEKHRTFVILVQV</sequence>
<protein>
    <submittedName>
        <fullName evidence="1">Uncharacterized protein</fullName>
    </submittedName>
</protein>
<comment type="caution">
    <text evidence="1">The sequence shown here is derived from an EMBL/GenBank/DDBJ whole genome shotgun (WGS) entry which is preliminary data.</text>
</comment>
<proteinExistence type="predicted"/>
<feature type="non-terminal residue" evidence="1">
    <location>
        <position position="93"/>
    </location>
</feature>
<dbReference type="Proteomes" id="UP001328107">
    <property type="component" value="Unassembled WGS sequence"/>
</dbReference>
<accession>A0AAN4Z8D0</accession>
<dbReference type="EMBL" id="BTRK01000002">
    <property type="protein sequence ID" value="GMR36001.1"/>
    <property type="molecule type" value="Genomic_DNA"/>
</dbReference>
<evidence type="ECO:0000313" key="1">
    <source>
        <dbReference type="EMBL" id="GMR36001.1"/>
    </source>
</evidence>
<evidence type="ECO:0000313" key="2">
    <source>
        <dbReference type="Proteomes" id="UP001328107"/>
    </source>
</evidence>
<reference evidence="2" key="1">
    <citation type="submission" date="2022-10" db="EMBL/GenBank/DDBJ databases">
        <title>Genome assembly of Pristionchus species.</title>
        <authorList>
            <person name="Yoshida K."/>
            <person name="Sommer R.J."/>
        </authorList>
    </citation>
    <scope>NUCLEOTIDE SEQUENCE [LARGE SCALE GENOMIC DNA]</scope>
    <source>
        <strain evidence="2">RS5460</strain>
    </source>
</reference>
<organism evidence="1 2">
    <name type="scientific">Pristionchus mayeri</name>
    <dbReference type="NCBI Taxonomy" id="1317129"/>
    <lineage>
        <taxon>Eukaryota</taxon>
        <taxon>Metazoa</taxon>
        <taxon>Ecdysozoa</taxon>
        <taxon>Nematoda</taxon>
        <taxon>Chromadorea</taxon>
        <taxon>Rhabditida</taxon>
        <taxon>Rhabditina</taxon>
        <taxon>Diplogasteromorpha</taxon>
        <taxon>Diplogasteroidea</taxon>
        <taxon>Neodiplogasteridae</taxon>
        <taxon>Pristionchus</taxon>
    </lineage>
</organism>
<dbReference type="AlphaFoldDB" id="A0AAN4Z8D0"/>
<feature type="non-terminal residue" evidence="1">
    <location>
        <position position="1"/>
    </location>
</feature>
<name>A0AAN4Z8D0_9BILA</name>
<gene>
    <name evidence="1" type="ORF">PMAYCL1PPCAC_06196</name>
</gene>